<dbReference type="PROSITE" id="PS50225">
    <property type="entry name" value="SOCS"/>
    <property type="match status" value="1"/>
</dbReference>
<dbReference type="InterPro" id="IPR050672">
    <property type="entry name" value="FBXO45-Fsn/SPSB_families"/>
</dbReference>
<comment type="subcellular location">
    <subcellularLocation>
        <location evidence="1">Nucleus</location>
    </subcellularLocation>
</comment>
<gene>
    <name evidence="9" type="ORF">PMEA_00001567</name>
</gene>
<dbReference type="CDD" id="cd12876">
    <property type="entry name" value="SPRY_SOCS3"/>
    <property type="match status" value="1"/>
</dbReference>
<feature type="domain" description="SOCS box" evidence="8">
    <location>
        <begin position="243"/>
        <end position="289"/>
    </location>
</feature>
<evidence type="ECO:0000313" key="10">
    <source>
        <dbReference type="Proteomes" id="UP001159428"/>
    </source>
</evidence>
<evidence type="ECO:0000313" key="9">
    <source>
        <dbReference type="EMBL" id="CAH3106475.1"/>
    </source>
</evidence>
<accession>A0AAU9WBZ7</accession>
<evidence type="ECO:0000259" key="8">
    <source>
        <dbReference type="PROSITE" id="PS50225"/>
    </source>
</evidence>
<dbReference type="InterPro" id="IPR001870">
    <property type="entry name" value="B30.2/SPRY"/>
</dbReference>
<dbReference type="Proteomes" id="UP001159428">
    <property type="component" value="Unassembled WGS sequence"/>
</dbReference>
<evidence type="ECO:0000256" key="3">
    <source>
        <dbReference type="ARBA" id="ARBA00014684"/>
    </source>
</evidence>
<feature type="domain" description="B30.2/SPRY" evidence="7">
    <location>
        <begin position="65"/>
        <end position="255"/>
    </location>
</feature>
<dbReference type="InterPro" id="IPR001496">
    <property type="entry name" value="SOCS_box"/>
</dbReference>
<dbReference type="GO" id="GO:0043161">
    <property type="term" value="P:proteasome-mediated ubiquitin-dependent protein catabolic process"/>
    <property type="evidence" value="ECO:0007669"/>
    <property type="project" value="TreeGrafter"/>
</dbReference>
<evidence type="ECO:0000259" key="7">
    <source>
        <dbReference type="PROSITE" id="PS50188"/>
    </source>
</evidence>
<dbReference type="SUPFAM" id="SSF49899">
    <property type="entry name" value="Concanavalin A-like lectins/glucanases"/>
    <property type="match status" value="1"/>
</dbReference>
<evidence type="ECO:0000256" key="2">
    <source>
        <dbReference type="ARBA" id="ARBA00010910"/>
    </source>
</evidence>
<dbReference type="Pfam" id="PF00622">
    <property type="entry name" value="SPRY"/>
    <property type="match status" value="1"/>
</dbReference>
<dbReference type="PROSITE" id="PS50188">
    <property type="entry name" value="B302_SPRY"/>
    <property type="match status" value="1"/>
</dbReference>
<feature type="region of interest" description="Disordered" evidence="6">
    <location>
        <begin position="37"/>
        <end position="57"/>
    </location>
</feature>
<keyword evidence="4" id="KW-0833">Ubl conjugation pathway</keyword>
<dbReference type="InterPro" id="IPR003877">
    <property type="entry name" value="SPRY_dom"/>
</dbReference>
<dbReference type="AlphaFoldDB" id="A0AAU9WBZ7"/>
<sequence length="313" mass="34785">MALVHTSFYANPLETSRLSQRELLARIFGRQEASEHVRGMDFEENSSDSGSDHEMEEFNEGKLVQLKALVGRSTNGCLPSPYFEWEWDPMTLSSSVSLTRGNKEVLFHPDYSCGTAAAKGSQPLCQGGEYYWEIKMTSAVYGTDMMLGVCNSDLDITQYKTSFCSLIGKDSNSWGLSYTGNFYHQGKAQKFSSRFDHGSVIGVHLDTWHGKLSFFKDNEPLGVAANGLNGKPLYPVVSSTAARTKMRLQRSSSSSFSLQYLCCAVIGKHLPNLEALKALPIPPGVKRHLCNELDWIFKVHLPSQVKKTSDTDL</sequence>
<dbReference type="InterPro" id="IPR035754">
    <property type="entry name" value="SPRY_SPSB3"/>
</dbReference>
<dbReference type="EMBL" id="CALNXJ010000010">
    <property type="protein sequence ID" value="CAH3106475.1"/>
    <property type="molecule type" value="Genomic_DNA"/>
</dbReference>
<keyword evidence="10" id="KW-1185">Reference proteome</keyword>
<protein>
    <recommendedName>
        <fullName evidence="3">SPRY domain-containing SOCS box protein 3</fullName>
    </recommendedName>
</protein>
<dbReference type="GO" id="GO:0019005">
    <property type="term" value="C:SCF ubiquitin ligase complex"/>
    <property type="evidence" value="ECO:0007669"/>
    <property type="project" value="TreeGrafter"/>
</dbReference>
<reference evidence="9 10" key="1">
    <citation type="submission" date="2022-05" db="EMBL/GenBank/DDBJ databases">
        <authorList>
            <consortium name="Genoscope - CEA"/>
            <person name="William W."/>
        </authorList>
    </citation>
    <scope>NUCLEOTIDE SEQUENCE [LARGE SCALE GENOMIC DNA]</scope>
</reference>
<evidence type="ECO:0000256" key="1">
    <source>
        <dbReference type="ARBA" id="ARBA00004123"/>
    </source>
</evidence>
<proteinExistence type="inferred from homology"/>
<evidence type="ECO:0000256" key="5">
    <source>
        <dbReference type="ARBA" id="ARBA00023242"/>
    </source>
</evidence>
<dbReference type="SMART" id="SM00449">
    <property type="entry name" value="SPRY"/>
    <property type="match status" value="1"/>
</dbReference>
<dbReference type="GO" id="GO:0005634">
    <property type="term" value="C:nucleus"/>
    <property type="evidence" value="ECO:0007669"/>
    <property type="project" value="UniProtKB-SubCell"/>
</dbReference>
<name>A0AAU9WBZ7_9CNID</name>
<keyword evidence="5" id="KW-0539">Nucleus</keyword>
<dbReference type="Pfam" id="PF07525">
    <property type="entry name" value="SOCS_box"/>
    <property type="match status" value="1"/>
</dbReference>
<evidence type="ECO:0000256" key="4">
    <source>
        <dbReference type="ARBA" id="ARBA00022786"/>
    </source>
</evidence>
<organism evidence="9 10">
    <name type="scientific">Pocillopora meandrina</name>
    <dbReference type="NCBI Taxonomy" id="46732"/>
    <lineage>
        <taxon>Eukaryota</taxon>
        <taxon>Metazoa</taxon>
        <taxon>Cnidaria</taxon>
        <taxon>Anthozoa</taxon>
        <taxon>Hexacorallia</taxon>
        <taxon>Scleractinia</taxon>
        <taxon>Astrocoeniina</taxon>
        <taxon>Pocilloporidae</taxon>
        <taxon>Pocillopora</taxon>
    </lineage>
</organism>
<dbReference type="InterPro" id="IPR013320">
    <property type="entry name" value="ConA-like_dom_sf"/>
</dbReference>
<comment type="similarity">
    <text evidence="2">Belongs to the SPSB family.</text>
</comment>
<evidence type="ECO:0000256" key="6">
    <source>
        <dbReference type="SAM" id="MobiDB-lite"/>
    </source>
</evidence>
<dbReference type="Gene3D" id="2.60.120.920">
    <property type="match status" value="1"/>
</dbReference>
<dbReference type="PANTHER" id="PTHR12245">
    <property type="entry name" value="SPRY DOMAIN CONTAINING SOCS BOX PROTEIN"/>
    <property type="match status" value="1"/>
</dbReference>
<dbReference type="PANTHER" id="PTHR12245:SF5">
    <property type="entry name" value="SPRY DOMAIN-CONTAINING SOCS BOX PROTEIN 3"/>
    <property type="match status" value="1"/>
</dbReference>
<dbReference type="InterPro" id="IPR043136">
    <property type="entry name" value="B30.2/SPRY_sf"/>
</dbReference>
<comment type="caution">
    <text evidence="9">The sequence shown here is derived from an EMBL/GenBank/DDBJ whole genome shotgun (WGS) entry which is preliminary data.</text>
</comment>